<evidence type="ECO:0000256" key="6">
    <source>
        <dbReference type="ARBA" id="ARBA00022989"/>
    </source>
</evidence>
<name>A0A838L547_9SPHN</name>
<feature type="transmembrane region" description="Helical" evidence="8">
    <location>
        <begin position="358"/>
        <end position="376"/>
    </location>
</feature>
<feature type="transmembrane region" description="Helical" evidence="8">
    <location>
        <begin position="149"/>
        <end position="169"/>
    </location>
</feature>
<evidence type="ECO:0000256" key="1">
    <source>
        <dbReference type="ARBA" id="ARBA00004651"/>
    </source>
</evidence>
<evidence type="ECO:0000256" key="5">
    <source>
        <dbReference type="ARBA" id="ARBA00022692"/>
    </source>
</evidence>
<keyword evidence="4" id="KW-0808">Transferase</keyword>
<evidence type="ECO:0000256" key="3">
    <source>
        <dbReference type="ARBA" id="ARBA00022676"/>
    </source>
</evidence>
<proteinExistence type="predicted"/>
<evidence type="ECO:0000256" key="2">
    <source>
        <dbReference type="ARBA" id="ARBA00022475"/>
    </source>
</evidence>
<organism evidence="9 10">
    <name type="scientific">Sphingomonas chungangi</name>
    <dbReference type="NCBI Taxonomy" id="2683589"/>
    <lineage>
        <taxon>Bacteria</taxon>
        <taxon>Pseudomonadati</taxon>
        <taxon>Pseudomonadota</taxon>
        <taxon>Alphaproteobacteria</taxon>
        <taxon>Sphingomonadales</taxon>
        <taxon>Sphingomonadaceae</taxon>
        <taxon>Sphingomonas</taxon>
    </lineage>
</organism>
<gene>
    <name evidence="9" type="ORF">HZF05_07895</name>
</gene>
<feature type="transmembrane region" description="Helical" evidence="8">
    <location>
        <begin position="94"/>
        <end position="114"/>
    </location>
</feature>
<dbReference type="EMBL" id="JACEIB010000005">
    <property type="protein sequence ID" value="MBA2934020.1"/>
    <property type="molecule type" value="Genomic_DNA"/>
</dbReference>
<evidence type="ECO:0000256" key="8">
    <source>
        <dbReference type="SAM" id="Phobius"/>
    </source>
</evidence>
<sequence>MPDLFRRLASWPLAARIVLLLALAIGLAERIGWAMARRTMWATGEATNVAMALAHGRGFSDAFWAGQGPTAHLLPIAPAIAGLVYRLFGDLTPLSETILCAWSIGLTFGNYALVYAIARRLGTPRSAALGALCVLLVAPIYTTNEAFEWRVWEGGLGLLCANLLLWMVVRAETGAPPRRLGLWLALLPALTFFINPPLGLCAYAGWALYLWRNRRTPAAIAKAAAATVLVLALMIGPWTLRNWRAMGAFIPLRDNLGMELAVANHPAAVTSTDRDKTFLARLTAIQPYIHPPAQRALVAAGGEVAYAKLLGAQTRAWIAAHPGDFLTLCRRHLGQMVFPGTWMFMTSHGKNLPIVRSILARAVAVLGLLGLIVALARRHWRFLYVLPFVAVPILVYVPFQPVIRYCWLVYPIEAMLAASLIGRLARARPQSSSSS</sequence>
<dbReference type="RefSeq" id="WP_160366249.1">
    <property type="nucleotide sequence ID" value="NZ_JACEIB010000005.1"/>
</dbReference>
<dbReference type="GO" id="GO:0005886">
    <property type="term" value="C:plasma membrane"/>
    <property type="evidence" value="ECO:0007669"/>
    <property type="project" value="UniProtKB-SubCell"/>
</dbReference>
<keyword evidence="2" id="KW-1003">Cell membrane</keyword>
<dbReference type="GO" id="GO:0016763">
    <property type="term" value="F:pentosyltransferase activity"/>
    <property type="evidence" value="ECO:0007669"/>
    <property type="project" value="TreeGrafter"/>
</dbReference>
<keyword evidence="7 8" id="KW-0472">Membrane</keyword>
<dbReference type="InterPro" id="IPR050297">
    <property type="entry name" value="LipidA_mod_glycosyltrf_83"/>
</dbReference>
<evidence type="ECO:0008006" key="11">
    <source>
        <dbReference type="Google" id="ProtNLM"/>
    </source>
</evidence>
<dbReference type="Proteomes" id="UP000570166">
    <property type="component" value="Unassembled WGS sequence"/>
</dbReference>
<comment type="subcellular location">
    <subcellularLocation>
        <location evidence="1">Cell membrane</location>
        <topology evidence="1">Multi-pass membrane protein</topology>
    </subcellularLocation>
</comment>
<feature type="transmembrane region" description="Helical" evidence="8">
    <location>
        <begin position="218"/>
        <end position="240"/>
    </location>
</feature>
<evidence type="ECO:0000313" key="10">
    <source>
        <dbReference type="Proteomes" id="UP000570166"/>
    </source>
</evidence>
<feature type="transmembrane region" description="Helical" evidence="8">
    <location>
        <begin position="126"/>
        <end position="143"/>
    </location>
</feature>
<feature type="transmembrane region" description="Helical" evidence="8">
    <location>
        <begin position="181"/>
        <end position="206"/>
    </location>
</feature>
<evidence type="ECO:0000313" key="9">
    <source>
        <dbReference type="EMBL" id="MBA2934020.1"/>
    </source>
</evidence>
<keyword evidence="6 8" id="KW-1133">Transmembrane helix</keyword>
<dbReference type="PANTHER" id="PTHR33908:SF11">
    <property type="entry name" value="MEMBRANE PROTEIN"/>
    <property type="match status" value="1"/>
</dbReference>
<feature type="transmembrane region" description="Helical" evidence="8">
    <location>
        <begin position="382"/>
        <end position="399"/>
    </location>
</feature>
<accession>A0A838L547</accession>
<reference evidence="9 10" key="1">
    <citation type="submission" date="2020-07" db="EMBL/GenBank/DDBJ databases">
        <authorList>
            <person name="Sun Q."/>
        </authorList>
    </citation>
    <scope>NUCLEOTIDE SEQUENCE [LARGE SCALE GENOMIC DNA]</scope>
    <source>
        <strain evidence="9 10">CGMCC 1.13654</strain>
    </source>
</reference>
<dbReference type="AlphaFoldDB" id="A0A838L547"/>
<keyword evidence="5 8" id="KW-0812">Transmembrane</keyword>
<keyword evidence="3" id="KW-0328">Glycosyltransferase</keyword>
<evidence type="ECO:0000256" key="7">
    <source>
        <dbReference type="ARBA" id="ARBA00023136"/>
    </source>
</evidence>
<dbReference type="GO" id="GO:0009103">
    <property type="term" value="P:lipopolysaccharide biosynthetic process"/>
    <property type="evidence" value="ECO:0007669"/>
    <property type="project" value="UniProtKB-ARBA"/>
</dbReference>
<keyword evidence="10" id="KW-1185">Reference proteome</keyword>
<comment type="caution">
    <text evidence="9">The sequence shown here is derived from an EMBL/GenBank/DDBJ whole genome shotgun (WGS) entry which is preliminary data.</text>
</comment>
<feature type="transmembrane region" description="Helical" evidence="8">
    <location>
        <begin position="406"/>
        <end position="425"/>
    </location>
</feature>
<protein>
    <recommendedName>
        <fullName evidence="11">Glycosyltransferase RgtA/B/C/D-like domain-containing protein</fullName>
    </recommendedName>
</protein>
<evidence type="ECO:0000256" key="4">
    <source>
        <dbReference type="ARBA" id="ARBA00022679"/>
    </source>
</evidence>
<dbReference type="PANTHER" id="PTHR33908">
    <property type="entry name" value="MANNOSYLTRANSFERASE YKCB-RELATED"/>
    <property type="match status" value="1"/>
</dbReference>